<reference evidence="2" key="2">
    <citation type="journal article" date="2022" name="Microbiol. Resour. Announc.">
        <title>Whole-Genome Sequence of Entomortierella parvispora E1425, a Mucoromycotan Fungus Associated with Burkholderiaceae-Related Endosymbiotic Bacteria.</title>
        <authorList>
            <person name="Herlambang A."/>
            <person name="Guo Y."/>
            <person name="Takashima Y."/>
            <person name="Narisawa K."/>
            <person name="Ohta H."/>
            <person name="Nishizawa T."/>
        </authorList>
    </citation>
    <scope>NUCLEOTIDE SEQUENCE</scope>
    <source>
        <strain evidence="2">E1425</strain>
    </source>
</reference>
<reference evidence="2" key="1">
    <citation type="submission" date="2021-11" db="EMBL/GenBank/DDBJ databases">
        <authorList>
            <person name="Herlambang A."/>
            <person name="Guo Y."/>
            <person name="Takashima Y."/>
            <person name="Nishizawa T."/>
        </authorList>
    </citation>
    <scope>NUCLEOTIDE SEQUENCE</scope>
    <source>
        <strain evidence="2">E1425</strain>
    </source>
</reference>
<feature type="compositionally biased region" description="Acidic residues" evidence="1">
    <location>
        <begin position="919"/>
        <end position="930"/>
    </location>
</feature>
<feature type="region of interest" description="Disordered" evidence="1">
    <location>
        <begin position="147"/>
        <end position="191"/>
    </location>
</feature>
<accession>A0A9P3H292</accession>
<feature type="compositionally biased region" description="Low complexity" evidence="1">
    <location>
        <begin position="57"/>
        <end position="70"/>
    </location>
</feature>
<gene>
    <name evidence="2" type="ORF">EMPS_01120</name>
</gene>
<dbReference type="Proteomes" id="UP000827284">
    <property type="component" value="Unassembled WGS sequence"/>
</dbReference>
<evidence type="ECO:0000256" key="1">
    <source>
        <dbReference type="SAM" id="MobiDB-lite"/>
    </source>
</evidence>
<sequence length="1096" mass="123255">MPSSQGQLRQQALWLAQQYPPWLMLHMLLKHHPALFTTLLLEELLSTDRPTDLGPTSSSSQSAASNPVSARSTFLGPPRPSPPGGKALACLSRILVQRLHFGYYGNNQTLSESAVRYLTARARLKFGYFVIRGRAFWNVCQDDLELNSSSNTDSASSPSKGNDPMSTKLGKESRDRRHRTGTQEQSLYSNKDEEIIVLPDGRLVIRSGSGSGSNNGSTESMSTVPDAEERQLKITAASARCEEREEKLLMLEAIRYLSRTGTTIVDELFNFTPEEPVFQRESTAAAQYWCKVAMTSSMDTNDPDMEDLIKTPPSPFLNRRADRHWMQTLQRYRRPSITPGRRIPRHEQHGMSMIQDDARFFQTASGIFDGLATYPRKSKKPIHNIIDGPLSQSTETIRKLITEYNYMPLPEDERDRKFHYKGGDRTRTDPTLSFPSDGTHAVSLRDVKGPGTSIWYFYDLQRIEVMVVYLMHRAPDILDLMFDRGLKLDADLGEMSVSPSLLLACCMPGCHAMVRHLYRSSTTSHLMPASLVVKIIKEELLGFGRKPKRFEFKREDFVSVLRGVIPAYLSYLLEVMTDLGMDNSVVQDRLTEVITTPRGPWPDDVEQDVLKILFIKSAKDNTHRSLLARNDNFHLSFQEHLDVQVDLSQALDREWRLGFEDVLRQLRMGSHLVHTAVSRWVYTSFSPTTPAFQICFDHSLLEALVGILRWNQNQIKRVQRWAGSQEHEAKIKSIKTGRQWVEIKRHLMEAQGLCQEEESYMFMDEDDRESMDEKGHADNGEWINLDIEWVTNEQVDVATAANVANLSKGSDMVRLSDDGHLLVDNGCLDQGLLLCDQGRTGEDSTLDSNLGVRDFLRKGAIVQEKHFMWLALGLVTESLQGTAVTAIRQTSLKSRRRRPLEQQPSWGSGRRSGRNVGVDGDDNGGGEEDGGSFSEPVLCSIPFKLACSPEAYQLVWMLALAYVRQSMAADEARRAAMETPRLKSMMMEADDSSTTIAVSAALASMAATTTFAYLEMDLDGSLEPLAPQPTMEELFPPSPNPVSKSLTCYGRLRALQKHLVENLGPGAQLMADILSEIELDVEEMAMLATVDQEHEQ</sequence>
<dbReference type="EMBL" id="BQFW01000002">
    <property type="protein sequence ID" value="GJJ68774.1"/>
    <property type="molecule type" value="Genomic_DNA"/>
</dbReference>
<feature type="compositionally biased region" description="Low complexity" evidence="1">
    <location>
        <begin position="148"/>
        <end position="159"/>
    </location>
</feature>
<feature type="region of interest" description="Disordered" evidence="1">
    <location>
        <begin position="890"/>
        <end position="931"/>
    </location>
</feature>
<protein>
    <submittedName>
        <fullName evidence="2">Uncharacterized protein</fullName>
    </submittedName>
</protein>
<comment type="caution">
    <text evidence="2">The sequence shown here is derived from an EMBL/GenBank/DDBJ whole genome shotgun (WGS) entry which is preliminary data.</text>
</comment>
<name>A0A9P3H292_9FUNG</name>
<feature type="region of interest" description="Disordered" evidence="1">
    <location>
        <begin position="50"/>
        <end position="82"/>
    </location>
</feature>
<organism evidence="2 3">
    <name type="scientific">Entomortierella parvispora</name>
    <dbReference type="NCBI Taxonomy" id="205924"/>
    <lineage>
        <taxon>Eukaryota</taxon>
        <taxon>Fungi</taxon>
        <taxon>Fungi incertae sedis</taxon>
        <taxon>Mucoromycota</taxon>
        <taxon>Mortierellomycotina</taxon>
        <taxon>Mortierellomycetes</taxon>
        <taxon>Mortierellales</taxon>
        <taxon>Mortierellaceae</taxon>
        <taxon>Entomortierella</taxon>
    </lineage>
</organism>
<dbReference type="AlphaFoldDB" id="A0A9P3H292"/>
<evidence type="ECO:0000313" key="3">
    <source>
        <dbReference type="Proteomes" id="UP000827284"/>
    </source>
</evidence>
<feature type="region of interest" description="Disordered" evidence="1">
    <location>
        <begin position="207"/>
        <end position="227"/>
    </location>
</feature>
<dbReference type="OrthoDB" id="2442340at2759"/>
<keyword evidence="3" id="KW-1185">Reference proteome</keyword>
<evidence type="ECO:0000313" key="2">
    <source>
        <dbReference type="EMBL" id="GJJ68774.1"/>
    </source>
</evidence>
<proteinExistence type="predicted"/>